<protein>
    <submittedName>
        <fullName evidence="4">Swarming motility protein ybiA</fullName>
    </submittedName>
</protein>
<dbReference type="InterPro" id="IPR037238">
    <property type="entry name" value="YbiA-like_sf"/>
</dbReference>
<comment type="catalytic activity">
    <reaction evidence="2">
        <text>2,5-diamino-6-hydroxy-4-(5-phosphoribosylamino)-pyrimidine + H2O = 2,5,6-triamino-4-hydroxypyrimidine + D-ribose 5-phosphate</text>
        <dbReference type="Rhea" id="RHEA:23436"/>
        <dbReference type="ChEBI" id="CHEBI:15377"/>
        <dbReference type="ChEBI" id="CHEBI:58614"/>
        <dbReference type="ChEBI" id="CHEBI:78346"/>
        <dbReference type="ChEBI" id="CHEBI:137796"/>
    </reaction>
</comment>
<dbReference type="RefSeq" id="WP_111946466.1">
    <property type="nucleotide sequence ID" value="NZ_CATNYA010000049.1"/>
</dbReference>
<feature type="domain" description="NADAR" evidence="3">
    <location>
        <begin position="22"/>
        <end position="180"/>
    </location>
</feature>
<dbReference type="AlphaFoldDB" id="A0A2X3KCU8"/>
<gene>
    <name evidence="4" type="primary">ybiA</name>
    <name evidence="4" type="ORF">NCTC8081_03086</name>
</gene>
<dbReference type="SUPFAM" id="SSF143990">
    <property type="entry name" value="YbiA-like"/>
    <property type="match status" value="1"/>
</dbReference>
<dbReference type="NCBIfam" id="TIGR02464">
    <property type="entry name" value="ribofla_fusion"/>
    <property type="match status" value="1"/>
</dbReference>
<evidence type="ECO:0000313" key="4">
    <source>
        <dbReference type="EMBL" id="SQC85300.1"/>
    </source>
</evidence>
<reference evidence="4 5" key="1">
    <citation type="submission" date="2018-06" db="EMBL/GenBank/DDBJ databases">
        <authorList>
            <consortium name="Pathogen Informatics"/>
            <person name="Doyle S."/>
        </authorList>
    </citation>
    <scope>NUCLEOTIDE SEQUENCE [LARGE SCALE GENOMIC DNA]</scope>
    <source>
        <strain evidence="4 5">NCTC8081</strain>
    </source>
</reference>
<evidence type="ECO:0000256" key="1">
    <source>
        <dbReference type="ARBA" id="ARBA00000022"/>
    </source>
</evidence>
<proteinExistence type="predicted"/>
<dbReference type="CDD" id="cd15457">
    <property type="entry name" value="NADAR"/>
    <property type="match status" value="1"/>
</dbReference>
<comment type="catalytic activity">
    <reaction evidence="1">
        <text>5-amino-6-(5-phospho-D-ribosylamino)uracil + H2O = 5,6-diaminouracil + D-ribose 5-phosphate</text>
        <dbReference type="Rhea" id="RHEA:55020"/>
        <dbReference type="ChEBI" id="CHEBI:15377"/>
        <dbReference type="ChEBI" id="CHEBI:46252"/>
        <dbReference type="ChEBI" id="CHEBI:58453"/>
        <dbReference type="ChEBI" id="CHEBI:78346"/>
    </reaction>
</comment>
<dbReference type="EMBL" id="UAWO01000005">
    <property type="protein sequence ID" value="SQC85300.1"/>
    <property type="molecule type" value="Genomic_DNA"/>
</dbReference>
<dbReference type="InterPro" id="IPR012816">
    <property type="entry name" value="NADAR"/>
</dbReference>
<dbReference type="Pfam" id="PF08719">
    <property type="entry name" value="NADAR"/>
    <property type="match status" value="1"/>
</dbReference>
<evidence type="ECO:0000259" key="3">
    <source>
        <dbReference type="Pfam" id="PF08719"/>
    </source>
</evidence>
<sequence length="197" mass="23054">MRYSVEGVCEKFKSGEELEFLFFWGHTKNKNGKATKACFSQWYLSDFTVNGILYNCAEKYMMAEKARLFKDYETLEEILSAKDQKEIKDLGRKIKNFNEEIWNREKYEIVKSGNLAKFSQDENLKEFLLSTGDKIIVEASPYDSIWGIGMGAKDENIEYPTAWKGENLLGFAIMEVRDLLNKRSTFINCRKFFNNFI</sequence>
<evidence type="ECO:0000313" key="5">
    <source>
        <dbReference type="Proteomes" id="UP000250234"/>
    </source>
</evidence>
<evidence type="ECO:0000256" key="2">
    <source>
        <dbReference type="ARBA" id="ARBA00000751"/>
    </source>
</evidence>
<name>A0A2X3KCU8_CLOPF</name>
<accession>A0A2X3KCU8</accession>
<organism evidence="4 5">
    <name type="scientific">Clostridium perfringens</name>
    <dbReference type="NCBI Taxonomy" id="1502"/>
    <lineage>
        <taxon>Bacteria</taxon>
        <taxon>Bacillati</taxon>
        <taxon>Bacillota</taxon>
        <taxon>Clostridia</taxon>
        <taxon>Eubacteriales</taxon>
        <taxon>Clostridiaceae</taxon>
        <taxon>Clostridium</taxon>
    </lineage>
</organism>
<dbReference type="Proteomes" id="UP000250234">
    <property type="component" value="Unassembled WGS sequence"/>
</dbReference>
<dbReference type="Gene3D" id="1.10.357.40">
    <property type="entry name" value="YbiA-like"/>
    <property type="match status" value="1"/>
</dbReference>